<proteinExistence type="predicted"/>
<protein>
    <submittedName>
        <fullName evidence="2">Uncharacterized protein</fullName>
    </submittedName>
</protein>
<organism evidence="2 3">
    <name type="scientific">Anas platyrhynchos</name>
    <name type="common">Mallard</name>
    <name type="synonym">Anas boschas</name>
    <dbReference type="NCBI Taxonomy" id="8839"/>
    <lineage>
        <taxon>Eukaryota</taxon>
        <taxon>Metazoa</taxon>
        <taxon>Chordata</taxon>
        <taxon>Craniata</taxon>
        <taxon>Vertebrata</taxon>
        <taxon>Euteleostomi</taxon>
        <taxon>Archelosauria</taxon>
        <taxon>Archosauria</taxon>
        <taxon>Dinosauria</taxon>
        <taxon>Saurischia</taxon>
        <taxon>Theropoda</taxon>
        <taxon>Coelurosauria</taxon>
        <taxon>Aves</taxon>
        <taxon>Neognathae</taxon>
        <taxon>Galloanserae</taxon>
        <taxon>Anseriformes</taxon>
        <taxon>Anatidae</taxon>
        <taxon>Anatinae</taxon>
        <taxon>Anas</taxon>
    </lineage>
</organism>
<evidence type="ECO:0000313" key="3">
    <source>
        <dbReference type="Proteomes" id="UP000296049"/>
    </source>
</evidence>
<evidence type="ECO:0000256" key="1">
    <source>
        <dbReference type="SAM" id="MobiDB-lite"/>
    </source>
</evidence>
<feature type="compositionally biased region" description="Basic and acidic residues" evidence="1">
    <location>
        <begin position="79"/>
        <end position="88"/>
    </location>
</feature>
<accession>R0JNC9</accession>
<dbReference type="Proteomes" id="UP000296049">
    <property type="component" value="Unassembled WGS sequence"/>
</dbReference>
<keyword evidence="3" id="KW-1185">Reference proteome</keyword>
<gene>
    <name evidence="2" type="ORF">Anapl_16881</name>
</gene>
<evidence type="ECO:0000313" key="2">
    <source>
        <dbReference type="EMBL" id="EOA98825.1"/>
    </source>
</evidence>
<name>R0JNC9_ANAPL</name>
<sequence length="119" mass="13122">MTTALASASYCFNSSKGMEAVYSNTSRVIPCIVTLQHAPARPLIWLSSQNLPITPSHKHNLLNKHNFMQHPRTHKREGKHQEKTEAKDSISPVQRQLSANVGPLFFNADSGASQEGNKG</sequence>
<dbReference type="AlphaFoldDB" id="R0JNC9"/>
<dbReference type="EMBL" id="KB743422">
    <property type="protein sequence ID" value="EOA98825.1"/>
    <property type="molecule type" value="Genomic_DNA"/>
</dbReference>
<feature type="region of interest" description="Disordered" evidence="1">
    <location>
        <begin position="68"/>
        <end position="94"/>
    </location>
</feature>
<reference evidence="3" key="1">
    <citation type="journal article" date="2013" name="Nat. Genet.">
        <title>The duck genome and transcriptome provide insight into an avian influenza virus reservoir species.</title>
        <authorList>
            <person name="Huang Y."/>
            <person name="Li Y."/>
            <person name="Burt D.W."/>
            <person name="Chen H."/>
            <person name="Zhang Y."/>
            <person name="Qian W."/>
            <person name="Kim H."/>
            <person name="Gan S."/>
            <person name="Zhao Y."/>
            <person name="Li J."/>
            <person name="Yi K."/>
            <person name="Feng H."/>
            <person name="Zhu P."/>
            <person name="Li B."/>
            <person name="Liu Q."/>
            <person name="Fairley S."/>
            <person name="Magor K.E."/>
            <person name="Du Z."/>
            <person name="Hu X."/>
            <person name="Goodman L."/>
            <person name="Tafer H."/>
            <person name="Vignal A."/>
            <person name="Lee T."/>
            <person name="Kim K.W."/>
            <person name="Sheng Z."/>
            <person name="An Y."/>
            <person name="Searle S."/>
            <person name="Herrero J."/>
            <person name="Groenen M.A."/>
            <person name="Crooijmans R.P."/>
            <person name="Faraut T."/>
            <person name="Cai Q."/>
            <person name="Webster R.G."/>
            <person name="Aldridge J.R."/>
            <person name="Warren W.C."/>
            <person name="Bartschat S."/>
            <person name="Kehr S."/>
            <person name="Marz M."/>
            <person name="Stadler P.F."/>
            <person name="Smith J."/>
            <person name="Kraus R.H."/>
            <person name="Zhao Y."/>
            <person name="Ren L."/>
            <person name="Fei J."/>
            <person name="Morisson M."/>
            <person name="Kaiser P."/>
            <person name="Griffin D.K."/>
            <person name="Rao M."/>
            <person name="Pitel F."/>
            <person name="Wang J."/>
            <person name="Li N."/>
        </authorList>
    </citation>
    <scope>NUCLEOTIDE SEQUENCE [LARGE SCALE GENOMIC DNA]</scope>
</reference>